<protein>
    <submittedName>
        <fullName evidence="3">Uncharacterized protein LOC115632335</fullName>
    </submittedName>
</protein>
<reference evidence="3" key="1">
    <citation type="submission" date="2025-08" db="UniProtKB">
        <authorList>
            <consortium name="RefSeq"/>
        </authorList>
    </citation>
    <scope>IDENTIFICATION</scope>
    <source>
        <strain evidence="3">11010-0011.00</strain>
        <tissue evidence="3">Whole body</tissue>
    </source>
</reference>
<name>A0A6J2UB97_DROLE</name>
<evidence type="ECO:0000313" key="3">
    <source>
        <dbReference type="RefSeq" id="XP_030385300.1"/>
    </source>
</evidence>
<evidence type="ECO:0000256" key="1">
    <source>
        <dbReference type="SAM" id="Coils"/>
    </source>
</evidence>
<dbReference type="Proteomes" id="UP000504634">
    <property type="component" value="Unplaced"/>
</dbReference>
<keyword evidence="1" id="KW-0175">Coiled coil</keyword>
<dbReference type="AlphaFoldDB" id="A0A6J2UB97"/>
<accession>A0A6J2UB97</accession>
<sequence>MPVKLELTMEELVRIALGVPELTRVNVAVLQSLLVMLMKKINCQNDLVTITGFESKCMEKILEQSKISPIPFNDENIVPISEKLDKVSSMEKRIEELEHKLEQHFQQIRICNKVNDKKYQMSTWEKYSSPCEDLCTACDEDNKIACSLLQNMDFMKKLLRRVATPILDQLDEISAKLERFYETLKAFLKKADELFERLELVKQCVVEIENLRKLVEEYNLTFIGTMEELQDMLDSKLDKVHMPALKKYIRDRFDDIEVRLVQIESKETCPRAAGFINTNLKCLSCGNTNIGVDVGPQTMGLLPKAVPGKFKEVAHPHGKDHPTTRSSMTSHLADNCSKATVCRALEKEPTIMVRVHNMNLDMLAQRLNRPTTGKFCKLPEANDTIYGVRNSCFSG</sequence>
<dbReference type="GeneID" id="115632335"/>
<gene>
    <name evidence="3" type="primary">LOC115632335</name>
</gene>
<proteinExistence type="predicted"/>
<dbReference type="RefSeq" id="XP_030385300.1">
    <property type="nucleotide sequence ID" value="XM_030529440.1"/>
</dbReference>
<keyword evidence="2" id="KW-1185">Reference proteome</keyword>
<feature type="coiled-coil region" evidence="1">
    <location>
        <begin position="80"/>
        <end position="114"/>
    </location>
</feature>
<organism evidence="2 3">
    <name type="scientific">Drosophila lebanonensis</name>
    <name type="common">Fruit fly</name>
    <name type="synonym">Scaptodrosophila lebanonensis</name>
    <dbReference type="NCBI Taxonomy" id="7225"/>
    <lineage>
        <taxon>Eukaryota</taxon>
        <taxon>Metazoa</taxon>
        <taxon>Ecdysozoa</taxon>
        <taxon>Arthropoda</taxon>
        <taxon>Hexapoda</taxon>
        <taxon>Insecta</taxon>
        <taxon>Pterygota</taxon>
        <taxon>Neoptera</taxon>
        <taxon>Endopterygota</taxon>
        <taxon>Diptera</taxon>
        <taxon>Brachycera</taxon>
        <taxon>Muscomorpha</taxon>
        <taxon>Ephydroidea</taxon>
        <taxon>Drosophilidae</taxon>
        <taxon>Scaptodrosophila</taxon>
    </lineage>
</organism>
<dbReference type="OrthoDB" id="5981048at2759"/>
<evidence type="ECO:0000313" key="2">
    <source>
        <dbReference type="Proteomes" id="UP000504634"/>
    </source>
</evidence>